<feature type="signal peptide" evidence="2">
    <location>
        <begin position="1"/>
        <end position="27"/>
    </location>
</feature>
<dbReference type="OrthoDB" id="2115716at2759"/>
<dbReference type="EMBL" id="KV454291">
    <property type="protein sequence ID" value="ODQ74729.1"/>
    <property type="molecule type" value="Genomic_DNA"/>
</dbReference>
<dbReference type="CDD" id="cd19481">
    <property type="entry name" value="RecA-like_protease"/>
    <property type="match status" value="1"/>
</dbReference>
<dbReference type="SUPFAM" id="SSF52540">
    <property type="entry name" value="P-loop containing nucleoside triphosphate hydrolases"/>
    <property type="match status" value="1"/>
</dbReference>
<keyword evidence="1" id="KW-0067">ATP-binding</keyword>
<dbReference type="GO" id="GO:0003723">
    <property type="term" value="F:RNA binding"/>
    <property type="evidence" value="ECO:0007669"/>
    <property type="project" value="TreeGrafter"/>
</dbReference>
<dbReference type="PANTHER" id="PTHR23077:SF132">
    <property type="entry name" value="ATP-DEPENDENT ZN PROTEASE"/>
    <property type="match status" value="1"/>
</dbReference>
<feature type="domain" description="AAA+ ATPase" evidence="3">
    <location>
        <begin position="255"/>
        <end position="378"/>
    </location>
</feature>
<dbReference type="InterPro" id="IPR003593">
    <property type="entry name" value="AAA+_ATPase"/>
</dbReference>
<evidence type="ECO:0000259" key="3">
    <source>
        <dbReference type="SMART" id="SM00382"/>
    </source>
</evidence>
<comment type="similarity">
    <text evidence="1">Belongs to the AAA ATPase family.</text>
</comment>
<accession>A0A1E3QAK4</accession>
<keyword evidence="2" id="KW-0732">Signal</keyword>
<dbReference type="STRING" id="675824.A0A1E3QAK4"/>
<dbReference type="InterPro" id="IPR050168">
    <property type="entry name" value="AAA_ATPase_domain"/>
</dbReference>
<dbReference type="GO" id="GO:0016887">
    <property type="term" value="F:ATP hydrolysis activity"/>
    <property type="evidence" value="ECO:0007669"/>
    <property type="project" value="InterPro"/>
</dbReference>
<dbReference type="InterPro" id="IPR003959">
    <property type="entry name" value="ATPase_AAA_core"/>
</dbReference>
<dbReference type="Gene3D" id="3.40.50.300">
    <property type="entry name" value="P-loop containing nucleotide triphosphate hydrolases"/>
    <property type="match status" value="1"/>
</dbReference>
<evidence type="ECO:0000313" key="5">
    <source>
        <dbReference type="Proteomes" id="UP000094385"/>
    </source>
</evidence>
<reference evidence="4 5" key="1">
    <citation type="journal article" date="2016" name="Proc. Natl. Acad. Sci. U.S.A.">
        <title>Comparative genomics of biotechnologically important yeasts.</title>
        <authorList>
            <person name="Riley R."/>
            <person name="Haridas S."/>
            <person name="Wolfe K.H."/>
            <person name="Lopes M.R."/>
            <person name="Hittinger C.T."/>
            <person name="Goeker M."/>
            <person name="Salamov A.A."/>
            <person name="Wisecaver J.H."/>
            <person name="Long T.M."/>
            <person name="Calvey C.H."/>
            <person name="Aerts A.L."/>
            <person name="Barry K.W."/>
            <person name="Choi C."/>
            <person name="Clum A."/>
            <person name="Coughlan A.Y."/>
            <person name="Deshpande S."/>
            <person name="Douglass A.P."/>
            <person name="Hanson S.J."/>
            <person name="Klenk H.-P."/>
            <person name="LaButti K.M."/>
            <person name="Lapidus A."/>
            <person name="Lindquist E.A."/>
            <person name="Lipzen A.M."/>
            <person name="Meier-Kolthoff J.P."/>
            <person name="Ohm R.A."/>
            <person name="Otillar R.P."/>
            <person name="Pangilinan J.L."/>
            <person name="Peng Y."/>
            <person name="Rokas A."/>
            <person name="Rosa C.A."/>
            <person name="Scheuner C."/>
            <person name="Sibirny A.A."/>
            <person name="Slot J.C."/>
            <person name="Stielow J.B."/>
            <person name="Sun H."/>
            <person name="Kurtzman C.P."/>
            <person name="Blackwell M."/>
            <person name="Grigoriev I.V."/>
            <person name="Jeffries T.W."/>
        </authorList>
    </citation>
    <scope>NUCLEOTIDE SEQUENCE [LARGE SCALE GENOMIC DNA]</scope>
    <source>
        <strain evidence="4 5">NRRL Y-11557</strain>
    </source>
</reference>
<sequence length="499" mass="56524">MAYPNLKGLWPFVRSLLVLLLLSPATAPSPHSEAAFNWMDAVLDDAYAGRSVNTDYRLFESVKKHHPNDQILFLDDPYFDLSGFLTSKNVAEDVLIGAQVPKQHIMLTRSDKARNSRDFGHFHHEEETHQPPALEKSLRNGVFEVDYASTHFNIYQFHWTDFHAPMRAIYLVFDGEDLKAGTQLVQDVYHWMENLKDEIWVFDQGWRKDKDMYEAVQSADWKGIVLEADMLHNLRRDTSVFFDSEDAYKSLNVAWKRGILLIGSPGNGKTEAIKAIIKGASVPCLYVKSFKSPMGPEFGIRTIFKKARQSAPCILVLEDLDSLLEPMTRSFFLNELDGLESNHGILTVATTNHPEKIDQAILNRPSRFDTKYVFNLPSPHLRKKYIDMWLLKLESLGIVVNGDQYASMEEFGQELALQTEGWSFAYLKELFVSFQLSRAALQSTGVVAGDTTQEIFQHVETLGKQVVMGASSSGDEPDAALSDALLQTMRVVHMGRMAH</sequence>
<evidence type="ECO:0000256" key="1">
    <source>
        <dbReference type="RuleBase" id="RU003651"/>
    </source>
</evidence>
<dbReference type="InterPro" id="IPR027417">
    <property type="entry name" value="P-loop_NTPase"/>
</dbReference>
<dbReference type="GO" id="GO:0005634">
    <property type="term" value="C:nucleus"/>
    <property type="evidence" value="ECO:0007669"/>
    <property type="project" value="TreeGrafter"/>
</dbReference>
<protein>
    <recommendedName>
        <fullName evidence="3">AAA+ ATPase domain-containing protein</fullName>
    </recommendedName>
</protein>
<gene>
    <name evidence="4" type="ORF">LIPSTDRAFT_68835</name>
</gene>
<dbReference type="PROSITE" id="PS00674">
    <property type="entry name" value="AAA"/>
    <property type="match status" value="1"/>
</dbReference>
<name>A0A1E3QAK4_LIPST</name>
<dbReference type="GO" id="GO:0042254">
    <property type="term" value="P:ribosome biogenesis"/>
    <property type="evidence" value="ECO:0007669"/>
    <property type="project" value="TreeGrafter"/>
</dbReference>
<dbReference type="Proteomes" id="UP000094385">
    <property type="component" value="Unassembled WGS sequence"/>
</dbReference>
<dbReference type="GO" id="GO:1990275">
    <property type="term" value="F:preribosome binding"/>
    <property type="evidence" value="ECO:0007669"/>
    <property type="project" value="TreeGrafter"/>
</dbReference>
<keyword evidence="1" id="KW-0547">Nucleotide-binding</keyword>
<dbReference type="GO" id="GO:0005524">
    <property type="term" value="F:ATP binding"/>
    <property type="evidence" value="ECO:0007669"/>
    <property type="project" value="UniProtKB-KW"/>
</dbReference>
<dbReference type="SMART" id="SM00382">
    <property type="entry name" value="AAA"/>
    <property type="match status" value="1"/>
</dbReference>
<evidence type="ECO:0000256" key="2">
    <source>
        <dbReference type="SAM" id="SignalP"/>
    </source>
</evidence>
<proteinExistence type="inferred from homology"/>
<dbReference type="PANTHER" id="PTHR23077">
    <property type="entry name" value="AAA-FAMILY ATPASE"/>
    <property type="match status" value="1"/>
</dbReference>
<organism evidence="4 5">
    <name type="scientific">Lipomyces starkeyi NRRL Y-11557</name>
    <dbReference type="NCBI Taxonomy" id="675824"/>
    <lineage>
        <taxon>Eukaryota</taxon>
        <taxon>Fungi</taxon>
        <taxon>Dikarya</taxon>
        <taxon>Ascomycota</taxon>
        <taxon>Saccharomycotina</taxon>
        <taxon>Lipomycetes</taxon>
        <taxon>Lipomycetales</taxon>
        <taxon>Lipomycetaceae</taxon>
        <taxon>Lipomyces</taxon>
    </lineage>
</organism>
<keyword evidence="5" id="KW-1185">Reference proteome</keyword>
<evidence type="ECO:0000313" key="4">
    <source>
        <dbReference type="EMBL" id="ODQ74729.1"/>
    </source>
</evidence>
<dbReference type="AlphaFoldDB" id="A0A1E3QAK4"/>
<dbReference type="Pfam" id="PF00004">
    <property type="entry name" value="AAA"/>
    <property type="match status" value="1"/>
</dbReference>
<dbReference type="InterPro" id="IPR003960">
    <property type="entry name" value="ATPase_AAA_CS"/>
</dbReference>
<feature type="chain" id="PRO_5009134158" description="AAA+ ATPase domain-containing protein" evidence="2">
    <location>
        <begin position="28"/>
        <end position="499"/>
    </location>
</feature>